<reference evidence="2 3" key="1">
    <citation type="submission" date="2020-07" db="EMBL/GenBank/DDBJ databases">
        <title>Description of Kordia aestuariivivens sp. nov., isolated from a tidal flat.</title>
        <authorList>
            <person name="Park S."/>
            <person name="Yoon J.-H."/>
        </authorList>
    </citation>
    <scope>NUCLEOTIDE SEQUENCE [LARGE SCALE GENOMIC DNA]</scope>
    <source>
        <strain evidence="2 3">YSTF-M3</strain>
    </source>
</reference>
<name>A0ABR7Q816_9FLAO</name>
<comment type="caution">
    <text evidence="2">The sequence shown here is derived from an EMBL/GenBank/DDBJ whole genome shotgun (WGS) entry which is preliminary data.</text>
</comment>
<dbReference type="RefSeq" id="WP_187561757.1">
    <property type="nucleotide sequence ID" value="NZ_JACGWS010000004.1"/>
</dbReference>
<feature type="transmembrane region" description="Helical" evidence="1">
    <location>
        <begin position="84"/>
        <end position="102"/>
    </location>
</feature>
<gene>
    <name evidence="2" type="ORF">H2O64_08495</name>
</gene>
<feature type="transmembrane region" description="Helical" evidence="1">
    <location>
        <begin position="108"/>
        <end position="131"/>
    </location>
</feature>
<proteinExistence type="predicted"/>
<keyword evidence="1" id="KW-0812">Transmembrane</keyword>
<keyword evidence="1" id="KW-0472">Membrane</keyword>
<organism evidence="2 3">
    <name type="scientific">Kordia aestuariivivens</name>
    <dbReference type="NCBI Taxonomy" id="2759037"/>
    <lineage>
        <taxon>Bacteria</taxon>
        <taxon>Pseudomonadati</taxon>
        <taxon>Bacteroidota</taxon>
        <taxon>Flavobacteriia</taxon>
        <taxon>Flavobacteriales</taxon>
        <taxon>Flavobacteriaceae</taxon>
        <taxon>Kordia</taxon>
    </lineage>
</organism>
<sequence length="143" mass="16608">MNLTDDQIEFISNSLAFNGLKNKDIKEDIIDHICTTIETSNHTDFKTAYEEAIHKLGGYYNIKLLQKETKQLLYTKTILKTKRGLYFSSLAMVLLFSIGLIFKMFEWPYANIALLAGLSVLLFIYLPILFYNKYKQSIINYQS</sequence>
<keyword evidence="3" id="KW-1185">Reference proteome</keyword>
<dbReference type="EMBL" id="JACGWS010000004">
    <property type="protein sequence ID" value="MBC8754707.1"/>
    <property type="molecule type" value="Genomic_DNA"/>
</dbReference>
<dbReference type="Proteomes" id="UP000619238">
    <property type="component" value="Unassembled WGS sequence"/>
</dbReference>
<evidence type="ECO:0000313" key="2">
    <source>
        <dbReference type="EMBL" id="MBC8754707.1"/>
    </source>
</evidence>
<evidence type="ECO:0000313" key="3">
    <source>
        <dbReference type="Proteomes" id="UP000619238"/>
    </source>
</evidence>
<protein>
    <submittedName>
        <fullName evidence="2">Uncharacterized protein</fullName>
    </submittedName>
</protein>
<keyword evidence="1" id="KW-1133">Transmembrane helix</keyword>
<accession>A0ABR7Q816</accession>
<evidence type="ECO:0000256" key="1">
    <source>
        <dbReference type="SAM" id="Phobius"/>
    </source>
</evidence>